<evidence type="ECO:0000313" key="3">
    <source>
        <dbReference type="EMBL" id="KIL72120.1"/>
    </source>
</evidence>
<dbReference type="Proteomes" id="UP000031982">
    <property type="component" value="Unassembled WGS sequence"/>
</dbReference>
<dbReference type="EMBL" id="JXLP01000038">
    <property type="protein sequence ID" value="KIL72120.1"/>
    <property type="molecule type" value="Genomic_DNA"/>
</dbReference>
<gene>
    <name evidence="3" type="ORF">SD77_3538</name>
</gene>
<feature type="coiled-coil region" evidence="2">
    <location>
        <begin position="308"/>
        <end position="342"/>
    </location>
</feature>
<keyword evidence="4" id="KW-1185">Reference proteome</keyword>
<evidence type="ECO:0000256" key="2">
    <source>
        <dbReference type="SAM" id="Coils"/>
    </source>
</evidence>
<comment type="similarity">
    <text evidence="1">Belongs to the plasmid mobilization pre family.</text>
</comment>
<sequence>MSYAVVHMEKMKAYDLKGMQFHHQRERESRTNPDIDKERSYQNYDLVNEDPIDFNKRVKEIIESQKTGTRKTRKDAVLVNELLITSDREFFDRLDPDETRKFFEDSLTFFQERYGKQNIAYAVVHMDEKTPHMHMGVVPMRDGRLQSKNVFNRQELLWLQDKFPEHMQKMGFELERGEKGFDREHLSVQDFKRKTAKEQLEKEIASLEKKLSGKKNELLTLNEEISDEVRISAKREMKKVEVKTEERNLFGIPKKEIKKKPTGNILVPEKEFKQLVAAARDNKQLKSRMEKILRMDLAKENQKLASQLNGTLKGLKEKERENQRLNEENYSLRSQNHELRQEIHFLYQSTKEFLKERTESVRAFKNVFKDFVGKVKEKVIGSEFERLYKREKARERNTELER</sequence>
<organism evidence="3 4">
    <name type="scientific">Bacillus badius</name>
    <dbReference type="NCBI Taxonomy" id="1455"/>
    <lineage>
        <taxon>Bacteria</taxon>
        <taxon>Bacillati</taxon>
        <taxon>Bacillota</taxon>
        <taxon>Bacilli</taxon>
        <taxon>Bacillales</taxon>
        <taxon>Bacillaceae</taxon>
        <taxon>Pseudobacillus</taxon>
    </lineage>
</organism>
<evidence type="ECO:0000256" key="1">
    <source>
        <dbReference type="ARBA" id="ARBA00010657"/>
    </source>
</evidence>
<keyword evidence="2" id="KW-0175">Coiled coil</keyword>
<feature type="coiled-coil region" evidence="2">
    <location>
        <begin position="197"/>
        <end position="224"/>
    </location>
</feature>
<comment type="caution">
    <text evidence="3">The sequence shown here is derived from an EMBL/GenBank/DDBJ whole genome shotgun (WGS) entry which is preliminary data.</text>
</comment>
<protein>
    <submittedName>
        <fullName evidence="3">Plasmid recombination enzyme</fullName>
    </submittedName>
</protein>
<dbReference type="CDD" id="cd17242">
    <property type="entry name" value="MobM_relaxase"/>
    <property type="match status" value="1"/>
</dbReference>
<proteinExistence type="inferred from homology"/>
<dbReference type="InterPro" id="IPR001668">
    <property type="entry name" value="Mob_Pre"/>
</dbReference>
<dbReference type="Pfam" id="PF01076">
    <property type="entry name" value="Mob_Pre"/>
    <property type="match status" value="1"/>
</dbReference>
<dbReference type="GeneID" id="92778964"/>
<accession>A0ABR5AQE0</accession>
<evidence type="ECO:0000313" key="4">
    <source>
        <dbReference type="Proteomes" id="UP000031982"/>
    </source>
</evidence>
<dbReference type="RefSeq" id="WP_082040304.1">
    <property type="nucleotide sequence ID" value="NZ_JXLP01000038.1"/>
</dbReference>
<reference evidence="3 4" key="1">
    <citation type="submission" date="2015-01" db="EMBL/GenBank/DDBJ databases">
        <title>Genome Assembly of Bacillus badius MTCC 1458.</title>
        <authorList>
            <person name="Verma A."/>
            <person name="Khatri I."/>
            <person name="Mual P."/>
            <person name="Subramanian S."/>
            <person name="Krishnamurthi S."/>
        </authorList>
    </citation>
    <scope>NUCLEOTIDE SEQUENCE [LARGE SCALE GENOMIC DNA]</scope>
    <source>
        <strain evidence="3 4">MTCC 1458</strain>
    </source>
</reference>
<dbReference type="Gene3D" id="3.30.930.30">
    <property type="match status" value="1"/>
</dbReference>
<dbReference type="NCBIfam" id="NF041497">
    <property type="entry name" value="MobV"/>
    <property type="match status" value="1"/>
</dbReference>
<name>A0ABR5AQE0_BACBA</name>